<keyword evidence="1" id="KW-0460">Magnesium</keyword>
<dbReference type="InterPro" id="IPR008930">
    <property type="entry name" value="Terpenoid_cyclase/PrenylTrfase"/>
</dbReference>
<evidence type="ECO:0000256" key="2">
    <source>
        <dbReference type="ARBA" id="ARBA00023239"/>
    </source>
</evidence>
<gene>
    <name evidence="4" type="ORF">DCAF_LOCUS13357</name>
</gene>
<evidence type="ECO:0000313" key="5">
    <source>
        <dbReference type="Proteomes" id="UP001314170"/>
    </source>
</evidence>
<organism evidence="4 5">
    <name type="scientific">Dovyalis caffra</name>
    <dbReference type="NCBI Taxonomy" id="77055"/>
    <lineage>
        <taxon>Eukaryota</taxon>
        <taxon>Viridiplantae</taxon>
        <taxon>Streptophyta</taxon>
        <taxon>Embryophyta</taxon>
        <taxon>Tracheophyta</taxon>
        <taxon>Spermatophyta</taxon>
        <taxon>Magnoliopsida</taxon>
        <taxon>eudicotyledons</taxon>
        <taxon>Gunneridae</taxon>
        <taxon>Pentapetalae</taxon>
        <taxon>rosids</taxon>
        <taxon>fabids</taxon>
        <taxon>Malpighiales</taxon>
        <taxon>Salicaceae</taxon>
        <taxon>Flacourtieae</taxon>
        <taxon>Dovyalis</taxon>
    </lineage>
</organism>
<sequence>MFRSLRIPLVKYSSTNNRLSAFHVRCELPSKTAAQTVHRRAEITFQNRFQEYDLVESVRSKYVGSPYTEQANKLKAEVRMMLKKASTPLDQLELVDTLGRLGLAYLFNDEIKSILKSLFHYNNHIEDTKPEEDLYATALEFRILRQHGYNVSAEVFNRFKDEKGGNFWPHLSDDVEGLLYLYEASYFSVQGESTLDDARGFTTKSLEKYVKQCNSTEYLSKLVSHALETPLAWRLPKMEASWFIYTYQSKDDKKPILLELAKLDFNMVQAIYQKDVKHAFK</sequence>
<dbReference type="PANTHER" id="PTHR31225:SF9">
    <property type="entry name" value="TERPENE SYNTHASE 10"/>
    <property type="match status" value="1"/>
</dbReference>
<keyword evidence="5" id="KW-1185">Reference proteome</keyword>
<dbReference type="InterPro" id="IPR050148">
    <property type="entry name" value="Terpene_synthase-like"/>
</dbReference>
<evidence type="ECO:0000256" key="1">
    <source>
        <dbReference type="ARBA" id="ARBA00022842"/>
    </source>
</evidence>
<name>A0AAV1RRY9_9ROSI</name>
<evidence type="ECO:0000313" key="4">
    <source>
        <dbReference type="EMBL" id="CAK7338312.1"/>
    </source>
</evidence>
<dbReference type="InterPro" id="IPR036965">
    <property type="entry name" value="Terpene_synth_N_sf"/>
</dbReference>
<reference evidence="4 5" key="1">
    <citation type="submission" date="2024-01" db="EMBL/GenBank/DDBJ databases">
        <authorList>
            <person name="Waweru B."/>
        </authorList>
    </citation>
    <scope>NUCLEOTIDE SEQUENCE [LARGE SCALE GENOMIC DNA]</scope>
</reference>
<dbReference type="SUPFAM" id="SSF48239">
    <property type="entry name" value="Terpenoid cyclases/Protein prenyltransferases"/>
    <property type="match status" value="1"/>
</dbReference>
<dbReference type="Gene3D" id="1.50.10.130">
    <property type="entry name" value="Terpene synthase, N-terminal domain"/>
    <property type="match status" value="1"/>
</dbReference>
<feature type="domain" description="Terpene synthase N-terminal" evidence="3">
    <location>
        <begin position="63"/>
        <end position="227"/>
    </location>
</feature>
<keyword evidence="2" id="KW-0456">Lyase</keyword>
<dbReference type="PANTHER" id="PTHR31225">
    <property type="entry name" value="OS04G0344100 PROTEIN-RELATED"/>
    <property type="match status" value="1"/>
</dbReference>
<dbReference type="GO" id="GO:0010333">
    <property type="term" value="F:terpene synthase activity"/>
    <property type="evidence" value="ECO:0007669"/>
    <property type="project" value="InterPro"/>
</dbReference>
<dbReference type="AlphaFoldDB" id="A0AAV1RRY9"/>
<dbReference type="EMBL" id="CAWUPB010001116">
    <property type="protein sequence ID" value="CAK7338312.1"/>
    <property type="molecule type" value="Genomic_DNA"/>
</dbReference>
<dbReference type="FunFam" id="1.50.10.130:FF:000001">
    <property type="entry name" value="Isoprene synthase, chloroplastic"/>
    <property type="match status" value="1"/>
</dbReference>
<accession>A0AAV1RRY9</accession>
<proteinExistence type="predicted"/>
<comment type="caution">
    <text evidence="4">The sequence shown here is derived from an EMBL/GenBank/DDBJ whole genome shotgun (WGS) entry which is preliminary data.</text>
</comment>
<dbReference type="GO" id="GO:0016114">
    <property type="term" value="P:terpenoid biosynthetic process"/>
    <property type="evidence" value="ECO:0007669"/>
    <property type="project" value="InterPro"/>
</dbReference>
<dbReference type="Pfam" id="PF01397">
    <property type="entry name" value="Terpene_synth"/>
    <property type="match status" value="1"/>
</dbReference>
<dbReference type="Proteomes" id="UP001314170">
    <property type="component" value="Unassembled WGS sequence"/>
</dbReference>
<protein>
    <recommendedName>
        <fullName evidence="3">Terpene synthase N-terminal domain-containing protein</fullName>
    </recommendedName>
</protein>
<dbReference type="InterPro" id="IPR001906">
    <property type="entry name" value="Terpene_synth_N"/>
</dbReference>
<evidence type="ECO:0000259" key="3">
    <source>
        <dbReference type="Pfam" id="PF01397"/>
    </source>
</evidence>